<dbReference type="EMBL" id="CP012040">
    <property type="protein sequence ID" value="AKP53915.1"/>
    <property type="molecule type" value="Genomic_DNA"/>
</dbReference>
<gene>
    <name evidence="2" type="ORF">CA2015_4579</name>
</gene>
<accession>A0A0H4PLK2</accession>
<evidence type="ECO:0000313" key="2">
    <source>
        <dbReference type="EMBL" id="AKP53915.1"/>
    </source>
</evidence>
<dbReference type="Gene3D" id="2.40.50.230">
    <property type="entry name" value="Gp5 N-terminal domain"/>
    <property type="match status" value="1"/>
</dbReference>
<organism evidence="2 3">
    <name type="scientific">Cyclobacterium amurskyense</name>
    <dbReference type="NCBI Taxonomy" id="320787"/>
    <lineage>
        <taxon>Bacteria</taxon>
        <taxon>Pseudomonadati</taxon>
        <taxon>Bacteroidota</taxon>
        <taxon>Cytophagia</taxon>
        <taxon>Cytophagales</taxon>
        <taxon>Cyclobacteriaceae</taxon>
        <taxon>Cyclobacterium</taxon>
    </lineage>
</organism>
<name>A0A0H4PLK2_9BACT</name>
<evidence type="ECO:0000259" key="1">
    <source>
        <dbReference type="Pfam" id="PF04717"/>
    </source>
</evidence>
<dbReference type="Proteomes" id="UP000036520">
    <property type="component" value="Chromosome"/>
</dbReference>
<evidence type="ECO:0000313" key="3">
    <source>
        <dbReference type="Proteomes" id="UP000036520"/>
    </source>
</evidence>
<reference evidence="2 3" key="1">
    <citation type="submission" date="2015-07" db="EMBL/GenBank/DDBJ databases">
        <authorList>
            <person name="Kim K.M."/>
        </authorList>
    </citation>
    <scope>NUCLEOTIDE SEQUENCE [LARGE SCALE GENOMIC DNA]</scope>
    <source>
        <strain evidence="2 3">KCTC 12363</strain>
    </source>
</reference>
<dbReference type="SUPFAM" id="SSF69255">
    <property type="entry name" value="gp5 N-terminal domain-like"/>
    <property type="match status" value="1"/>
</dbReference>
<dbReference type="PATRIC" id="fig|320787.5.peg.5016"/>
<dbReference type="RefSeq" id="WP_048643967.1">
    <property type="nucleotide sequence ID" value="NZ_CP012040.1"/>
</dbReference>
<dbReference type="InterPro" id="IPR037026">
    <property type="entry name" value="Vgr_OB-fold_dom_sf"/>
</dbReference>
<proteinExistence type="predicted"/>
<protein>
    <submittedName>
        <fullName evidence="2">VgrG protein</fullName>
    </submittedName>
</protein>
<feature type="domain" description="Gp5/Type VI secretion system Vgr protein OB-fold" evidence="1">
    <location>
        <begin position="370"/>
        <end position="443"/>
    </location>
</feature>
<keyword evidence="3" id="KW-1185">Reference proteome</keyword>
<dbReference type="KEGG" id="camu:CA2015_4579"/>
<dbReference type="NCBIfam" id="TIGR01646">
    <property type="entry name" value="vgr_GE"/>
    <property type="match status" value="1"/>
</dbReference>
<dbReference type="OrthoDB" id="1907165at2"/>
<dbReference type="InterPro" id="IPR006533">
    <property type="entry name" value="T6SS_Vgr_RhsGE"/>
</dbReference>
<dbReference type="STRING" id="320787.CA2015_4579"/>
<sequence length="573" mass="62206">MIDSGDIVTLEILVSGTALPDKIQVMNVTVQRELNRIPYAKITIIDGDAATGDFPVSNGQTLMPGNEVEILAGYRSETATIFKGIIVNHQLKIRDGSSVMLIDCKDKAFKMANSRKSGYFYESKDSDLMEELITRNGLEADLVHTNFTHPELVQYQCTDWDFLVTRAQANGMVVNVENGKVHVSKPDPEQGSVQTVKFGESIFEFDAEMDGRNQVPGVSSFGWNPTDQEIIKVDAKQSGFSLNGNLSTDELANLMNLDPIELKNGGKIPDVLLQDWADSKLMFQQLSKTRGRVKIQGNSEPVPGQVITLEGVGDRFSGDAFVSAVMHQIADGNWTLDVQFGLDPEWFTDQFSIHTQPSSGLLAAIRGLQVGVVSQLEGDPDGEDRIMVKLPVINPEEQGIWCRLSSLDAGSERGFVFRPEIDDEVIVGFINEDPNQAVVLGMLPSSSHPSPLELSDDNHLKGYVSRSGIKVLIDDELSKLEIETPAGKKIVMDDDGESITISDDHGNTITMDGDGIVMDSSADLNIKSSGDINLEGTNINIKSQAELKAEGSAGATLSSSGSTTIKGSLIQIN</sequence>
<dbReference type="AlphaFoldDB" id="A0A0H4PLK2"/>
<dbReference type="Pfam" id="PF04717">
    <property type="entry name" value="Phage_base_V"/>
    <property type="match status" value="1"/>
</dbReference>
<dbReference type="SUPFAM" id="SSF69279">
    <property type="entry name" value="Phage tail proteins"/>
    <property type="match status" value="1"/>
</dbReference>
<dbReference type="InterPro" id="IPR006531">
    <property type="entry name" value="Gp5/Vgr_OB"/>
</dbReference>